<comment type="caution">
    <text evidence="4">The sequence shown here is derived from an EMBL/GenBank/DDBJ whole genome shotgun (WGS) entry which is preliminary data.</text>
</comment>
<dbReference type="GO" id="GO:0031177">
    <property type="term" value="F:phosphopantetheine binding"/>
    <property type="evidence" value="ECO:0007669"/>
    <property type="project" value="InterPro"/>
</dbReference>
<evidence type="ECO:0000256" key="2">
    <source>
        <dbReference type="ARBA" id="ARBA00022553"/>
    </source>
</evidence>
<evidence type="ECO:0000313" key="4">
    <source>
        <dbReference type="EMBL" id="KWX80441.1"/>
    </source>
</evidence>
<organism evidence="4 5">
    <name type="scientific">Paenibacillus riograndensis</name>
    <dbReference type="NCBI Taxonomy" id="483937"/>
    <lineage>
        <taxon>Bacteria</taxon>
        <taxon>Bacillati</taxon>
        <taxon>Bacillota</taxon>
        <taxon>Bacilli</taxon>
        <taxon>Bacillales</taxon>
        <taxon>Paenibacillaceae</taxon>
        <taxon>Paenibacillus</taxon>
        <taxon>Paenibacillus sonchi group</taxon>
    </lineage>
</organism>
<dbReference type="Pfam" id="PF00550">
    <property type="entry name" value="PP-binding"/>
    <property type="match status" value="1"/>
</dbReference>
<dbReference type="InterPro" id="IPR020806">
    <property type="entry name" value="PKS_PP-bd"/>
</dbReference>
<dbReference type="EMBL" id="LIRB01000100">
    <property type="protein sequence ID" value="KWX80441.1"/>
    <property type="molecule type" value="Genomic_DNA"/>
</dbReference>
<dbReference type="SMART" id="SM00823">
    <property type="entry name" value="PKS_PP"/>
    <property type="match status" value="1"/>
</dbReference>
<name>A0A132UA78_9BACL</name>
<keyword evidence="2" id="KW-0597">Phosphoprotein</keyword>
<dbReference type="Gene3D" id="1.10.1200.10">
    <property type="entry name" value="ACP-like"/>
    <property type="match status" value="1"/>
</dbReference>
<dbReference type="PROSITE" id="PS50075">
    <property type="entry name" value="CARRIER"/>
    <property type="match status" value="1"/>
</dbReference>
<protein>
    <recommendedName>
        <fullName evidence="3">Carrier domain-containing protein</fullName>
    </recommendedName>
</protein>
<evidence type="ECO:0000313" key="5">
    <source>
        <dbReference type="Proteomes" id="UP000070475"/>
    </source>
</evidence>
<dbReference type="Proteomes" id="UP000070475">
    <property type="component" value="Unassembled WGS sequence"/>
</dbReference>
<dbReference type="PATRIC" id="fig|483937.3.peg.5347"/>
<keyword evidence="5" id="KW-1185">Reference proteome</keyword>
<evidence type="ECO:0000256" key="1">
    <source>
        <dbReference type="ARBA" id="ARBA00022450"/>
    </source>
</evidence>
<feature type="domain" description="Carrier" evidence="3">
    <location>
        <begin position="96"/>
        <end position="171"/>
    </location>
</feature>
<dbReference type="InterPro" id="IPR009081">
    <property type="entry name" value="PP-bd_ACP"/>
</dbReference>
<keyword evidence="1" id="KW-0596">Phosphopantetheine</keyword>
<reference evidence="4 5" key="1">
    <citation type="submission" date="2015-08" db="EMBL/GenBank/DDBJ databases">
        <title>Genomes of Paenibacillus riograndensis.</title>
        <authorList>
            <person name="Sant'Anna F.H."/>
            <person name="Souza R."/>
            <person name="Ambrosini A."/>
            <person name="Bach E."/>
            <person name="Fernandes G."/>
            <person name="Balsanelli E."/>
            <person name="Baura V.A."/>
            <person name="Pedrosa F.O."/>
            <person name="Souza E.M."/>
            <person name="Passaglia L."/>
        </authorList>
    </citation>
    <scope>NUCLEOTIDE SEQUENCE [LARGE SCALE GENOMIC DNA]</scope>
    <source>
        <strain evidence="4 5">CAS34</strain>
    </source>
</reference>
<evidence type="ECO:0000259" key="3">
    <source>
        <dbReference type="PROSITE" id="PS50075"/>
    </source>
</evidence>
<dbReference type="SUPFAM" id="SSF47336">
    <property type="entry name" value="ACP-like"/>
    <property type="match status" value="1"/>
</dbReference>
<dbReference type="InterPro" id="IPR036736">
    <property type="entry name" value="ACP-like_sf"/>
</dbReference>
<gene>
    <name evidence="4" type="ORF">AMQ84_03580</name>
</gene>
<dbReference type="AlphaFoldDB" id="A0A132UA78"/>
<dbReference type="RefSeq" id="WP_060859304.1">
    <property type="nucleotide sequence ID" value="NZ_LIRB01000100.1"/>
</dbReference>
<accession>A0A132UA78</accession>
<proteinExistence type="predicted"/>
<sequence>MAQAYEVDNRRSVFESLTPRQGAAIYAELLQCGRSRMIVGQLKRQLNRDTIGQSLMNDYVLSESLNKQLSKSLLNAQHPAGKPDRTEVVIKDANQLQMTRSHKEIVQILARVLDLQELSIFANFEDLGWNSLLAVRLHKELDAVFPGLFAISDVFSYPTVHDMAAFLERKRTVPHQREMTIEQVMGDLENGIITAEEAEVLIKEISETVER</sequence>